<proteinExistence type="predicted"/>
<protein>
    <submittedName>
        <fullName evidence="1">Uncharacterized protein</fullName>
    </submittedName>
</protein>
<accession>A0A8T0C958</accession>
<dbReference type="Proteomes" id="UP000016480">
    <property type="component" value="Unassembled WGS sequence"/>
</dbReference>
<comment type="caution">
    <text evidence="1">The sequence shown here is derived from an EMBL/GenBank/DDBJ whole genome shotgun (WGS) entry which is preliminary data.</text>
</comment>
<evidence type="ECO:0000313" key="1">
    <source>
        <dbReference type="EMBL" id="KAF7787226.1"/>
    </source>
</evidence>
<dbReference type="GeneID" id="61357316"/>
<evidence type="ECO:0000313" key="2">
    <source>
        <dbReference type="Proteomes" id="UP000016480"/>
    </source>
</evidence>
<dbReference type="EMBL" id="AHCD03000032">
    <property type="protein sequence ID" value="KAF7787226.1"/>
    <property type="molecule type" value="Genomic_DNA"/>
</dbReference>
<dbReference type="AlphaFoldDB" id="A0A8T0C958"/>
<reference evidence="1 2" key="1">
    <citation type="journal article" date="2012" name="J. Bacteriol.">
        <title>Genome sequence of the cycloprodigiosin-producing bacterial strain Pseudoalteromonas rubra ATCC 29570(T).</title>
        <authorList>
            <person name="Xie B.B."/>
            <person name="Shu Y.L."/>
            <person name="Qin Q.L."/>
            <person name="Rong J.C."/>
            <person name="Zhang X.Y."/>
            <person name="Chen X.L."/>
            <person name="Zhou B.C."/>
            <person name="Zhang Y.Z."/>
        </authorList>
    </citation>
    <scope>NUCLEOTIDE SEQUENCE [LARGE SCALE GENOMIC DNA]</scope>
    <source>
        <strain evidence="1 2">DSM 6842</strain>
    </source>
</reference>
<gene>
    <name evidence="1" type="ORF">PRUB_a4402</name>
</gene>
<name>A0A8T0C958_9GAMM</name>
<organism evidence="1 2">
    <name type="scientific">Pseudoalteromonas rubra</name>
    <dbReference type="NCBI Taxonomy" id="43658"/>
    <lineage>
        <taxon>Bacteria</taxon>
        <taxon>Pseudomonadati</taxon>
        <taxon>Pseudomonadota</taxon>
        <taxon>Gammaproteobacteria</taxon>
        <taxon>Alteromonadales</taxon>
        <taxon>Pseudoalteromonadaceae</taxon>
        <taxon>Pseudoalteromonas</taxon>
    </lineage>
</organism>
<sequence>MTTNEELVKLAFKSGYLQGASNTRQGIHIKLEEVQNQFLKKLKEEHTVKESA</sequence>
<dbReference type="RefSeq" id="WP_155946327.1">
    <property type="nucleotide sequence ID" value="NZ_AHCD03000032.1"/>
</dbReference>